<accession>A0ABS3JQA8</accession>
<proteinExistence type="predicted"/>
<comment type="caution">
    <text evidence="1">The sequence shown here is derived from an EMBL/GenBank/DDBJ whole genome shotgun (WGS) entry which is preliminary data.</text>
</comment>
<sequence length="45" mass="5166">MHDIAVEQLMADYQAKGYQVAKEEKIGNYRADLVARKTDEVVVLR</sequence>
<protein>
    <submittedName>
        <fullName evidence="1">Uncharacterized protein</fullName>
    </submittedName>
</protein>
<organism evidence="1 2">
    <name type="scientific">Fibrella forsythiae</name>
    <dbReference type="NCBI Taxonomy" id="2817061"/>
    <lineage>
        <taxon>Bacteria</taxon>
        <taxon>Pseudomonadati</taxon>
        <taxon>Bacteroidota</taxon>
        <taxon>Cytophagia</taxon>
        <taxon>Cytophagales</taxon>
        <taxon>Spirosomataceae</taxon>
        <taxon>Fibrella</taxon>
    </lineage>
</organism>
<reference evidence="1 2" key="1">
    <citation type="submission" date="2021-03" db="EMBL/GenBank/DDBJ databases">
        <title>Fibrella sp. HMF5405 genome sequencing and assembly.</title>
        <authorList>
            <person name="Kang H."/>
            <person name="Kim H."/>
            <person name="Bae S."/>
            <person name="Joh K."/>
        </authorList>
    </citation>
    <scope>NUCLEOTIDE SEQUENCE [LARGE SCALE GENOMIC DNA]</scope>
    <source>
        <strain evidence="1 2">HMF5405</strain>
    </source>
</reference>
<evidence type="ECO:0000313" key="2">
    <source>
        <dbReference type="Proteomes" id="UP000664628"/>
    </source>
</evidence>
<dbReference type="EMBL" id="JAFMYW010000010">
    <property type="protein sequence ID" value="MBO0952182.1"/>
    <property type="molecule type" value="Genomic_DNA"/>
</dbReference>
<dbReference type="Proteomes" id="UP000664628">
    <property type="component" value="Unassembled WGS sequence"/>
</dbReference>
<gene>
    <name evidence="1" type="ORF">J2I46_26610</name>
</gene>
<evidence type="ECO:0000313" key="1">
    <source>
        <dbReference type="EMBL" id="MBO0952182.1"/>
    </source>
</evidence>
<dbReference type="RefSeq" id="WP_207332134.1">
    <property type="nucleotide sequence ID" value="NZ_JAFMYW010000010.1"/>
</dbReference>
<keyword evidence="2" id="KW-1185">Reference proteome</keyword>
<name>A0ABS3JQA8_9BACT</name>